<reference evidence="2 3" key="3">
    <citation type="journal article" date="2010" name="BMC Genomics">
        <title>Transcriptome sequencing and comparative analysis of cucumber flowers with different sex types.</title>
        <authorList>
            <person name="Guo S."/>
            <person name="Zheng Y."/>
            <person name="Joung J.G."/>
            <person name="Liu S."/>
            <person name="Zhang Z."/>
            <person name="Crasta O.R."/>
            <person name="Sobral B.W."/>
            <person name="Xu Y."/>
            <person name="Huang S."/>
            <person name="Fei Z."/>
        </authorList>
    </citation>
    <scope>NUCLEOTIDE SEQUENCE [LARGE SCALE GENOMIC DNA]</scope>
    <source>
        <strain evidence="3">cv. 9930</strain>
    </source>
</reference>
<proteinExistence type="predicted"/>
<dbReference type="Gramene" id="KGN45805">
    <property type="protein sequence ID" value="KGN45805"/>
    <property type="gene ID" value="Csa_6G012300"/>
</dbReference>
<protein>
    <submittedName>
        <fullName evidence="2">Uncharacterized protein</fullName>
    </submittedName>
</protein>
<dbReference type="AlphaFoldDB" id="A0A0A0K7S3"/>
<dbReference type="Proteomes" id="UP000029981">
    <property type="component" value="Chromosome 6"/>
</dbReference>
<organism evidence="2 3">
    <name type="scientific">Cucumis sativus</name>
    <name type="common">Cucumber</name>
    <dbReference type="NCBI Taxonomy" id="3659"/>
    <lineage>
        <taxon>Eukaryota</taxon>
        <taxon>Viridiplantae</taxon>
        <taxon>Streptophyta</taxon>
        <taxon>Embryophyta</taxon>
        <taxon>Tracheophyta</taxon>
        <taxon>Spermatophyta</taxon>
        <taxon>Magnoliopsida</taxon>
        <taxon>eudicotyledons</taxon>
        <taxon>Gunneridae</taxon>
        <taxon>Pentapetalae</taxon>
        <taxon>rosids</taxon>
        <taxon>fabids</taxon>
        <taxon>Cucurbitales</taxon>
        <taxon>Cucurbitaceae</taxon>
        <taxon>Benincaseae</taxon>
        <taxon>Cucumis</taxon>
    </lineage>
</organism>
<reference evidence="2 3" key="4">
    <citation type="journal article" date="2011" name="BMC Genomics">
        <title>RNA-Seq improves annotation of protein-coding genes in the cucumber genome.</title>
        <authorList>
            <person name="Li Z."/>
            <person name="Zhang Z."/>
            <person name="Yan P."/>
            <person name="Huang S."/>
            <person name="Fei Z."/>
            <person name="Lin K."/>
        </authorList>
    </citation>
    <scope>NUCLEOTIDE SEQUENCE [LARGE SCALE GENOMIC DNA]</scope>
    <source>
        <strain evidence="3">cv. 9930</strain>
    </source>
</reference>
<evidence type="ECO:0000313" key="3">
    <source>
        <dbReference type="Proteomes" id="UP000029981"/>
    </source>
</evidence>
<gene>
    <name evidence="2" type="ORF">Csa_6G012300</name>
</gene>
<name>A0A0A0K7S3_CUCSA</name>
<reference evidence="2 3" key="2">
    <citation type="journal article" date="2009" name="PLoS ONE">
        <title>An integrated genetic and cytogenetic map of the cucumber genome.</title>
        <authorList>
            <person name="Ren Y."/>
            <person name="Zhang Z."/>
            <person name="Liu J."/>
            <person name="Staub J.E."/>
            <person name="Han Y."/>
            <person name="Cheng Z."/>
            <person name="Li X."/>
            <person name="Lu J."/>
            <person name="Miao H."/>
            <person name="Kang H."/>
            <person name="Xie B."/>
            <person name="Gu X."/>
            <person name="Wang X."/>
            <person name="Du Y."/>
            <person name="Jin W."/>
            <person name="Huang S."/>
        </authorList>
    </citation>
    <scope>NUCLEOTIDE SEQUENCE [LARGE SCALE GENOMIC DNA]</scope>
    <source>
        <strain evidence="3">cv. 9930</strain>
    </source>
</reference>
<evidence type="ECO:0000313" key="2">
    <source>
        <dbReference type="EMBL" id="KGN45805.1"/>
    </source>
</evidence>
<keyword evidence="3" id="KW-1185">Reference proteome</keyword>
<accession>A0A0A0K7S3</accession>
<evidence type="ECO:0000256" key="1">
    <source>
        <dbReference type="SAM" id="MobiDB-lite"/>
    </source>
</evidence>
<dbReference type="PANTHER" id="PTHR47481">
    <property type="match status" value="1"/>
</dbReference>
<feature type="region of interest" description="Disordered" evidence="1">
    <location>
        <begin position="1"/>
        <end position="24"/>
    </location>
</feature>
<sequence length="196" mass="22688">MGIEHHLTEEKKHDDEAANKEESSKDDPSHVVWITYDGLLISWLLEIILEDVFNMIEGTNTTFQKGFSTLDEHLKKIKHLCDKLAAMKKPHDDVIKVFRLARGLGSRYQGFRTTMLSKPANPSFNQSVVVVKAHDEMLSSELEEENFVQINHAQAFYNQKGRNRGRGRQFLFSWKRFSLKANFKEIQSSSKHQNQP</sequence>
<dbReference type="EMBL" id="CM002927">
    <property type="protein sequence ID" value="KGN45805.1"/>
    <property type="molecule type" value="Genomic_DNA"/>
</dbReference>
<dbReference type="PANTHER" id="PTHR47481:SF10">
    <property type="entry name" value="COPIA-LIKE POLYPROTEIN_RETROTRANSPOSON"/>
    <property type="match status" value="1"/>
</dbReference>
<reference evidence="2 3" key="1">
    <citation type="journal article" date="2009" name="Nat. Genet.">
        <title>The genome of the cucumber, Cucumis sativus L.</title>
        <authorList>
            <person name="Huang S."/>
            <person name="Li R."/>
            <person name="Zhang Z."/>
            <person name="Li L."/>
            <person name="Gu X."/>
            <person name="Fan W."/>
            <person name="Lucas W.J."/>
            <person name="Wang X."/>
            <person name="Xie B."/>
            <person name="Ni P."/>
            <person name="Ren Y."/>
            <person name="Zhu H."/>
            <person name="Li J."/>
            <person name="Lin K."/>
            <person name="Jin W."/>
            <person name="Fei Z."/>
            <person name="Li G."/>
            <person name="Staub J."/>
            <person name="Kilian A."/>
            <person name="van der Vossen E.A."/>
            <person name="Wu Y."/>
            <person name="Guo J."/>
            <person name="He J."/>
            <person name="Jia Z."/>
            <person name="Ren Y."/>
            <person name="Tian G."/>
            <person name="Lu Y."/>
            <person name="Ruan J."/>
            <person name="Qian W."/>
            <person name="Wang M."/>
            <person name="Huang Q."/>
            <person name="Li B."/>
            <person name="Xuan Z."/>
            <person name="Cao J."/>
            <person name="Asan"/>
            <person name="Wu Z."/>
            <person name="Zhang J."/>
            <person name="Cai Q."/>
            <person name="Bai Y."/>
            <person name="Zhao B."/>
            <person name="Han Y."/>
            <person name="Li Y."/>
            <person name="Li X."/>
            <person name="Wang S."/>
            <person name="Shi Q."/>
            <person name="Liu S."/>
            <person name="Cho W.K."/>
            <person name="Kim J.Y."/>
            <person name="Xu Y."/>
            <person name="Heller-Uszynska K."/>
            <person name="Miao H."/>
            <person name="Cheng Z."/>
            <person name="Zhang S."/>
            <person name="Wu J."/>
            <person name="Yang Y."/>
            <person name="Kang H."/>
            <person name="Li M."/>
            <person name="Liang H."/>
            <person name="Ren X."/>
            <person name="Shi Z."/>
            <person name="Wen M."/>
            <person name="Jian M."/>
            <person name="Yang H."/>
            <person name="Zhang G."/>
            <person name="Yang Z."/>
            <person name="Chen R."/>
            <person name="Liu S."/>
            <person name="Li J."/>
            <person name="Ma L."/>
            <person name="Liu H."/>
            <person name="Zhou Y."/>
            <person name="Zhao J."/>
            <person name="Fang X."/>
            <person name="Li G."/>
            <person name="Fang L."/>
            <person name="Li Y."/>
            <person name="Liu D."/>
            <person name="Zheng H."/>
            <person name="Zhang Y."/>
            <person name="Qin N."/>
            <person name="Li Z."/>
            <person name="Yang G."/>
            <person name="Yang S."/>
            <person name="Bolund L."/>
            <person name="Kristiansen K."/>
            <person name="Zheng H."/>
            <person name="Li S."/>
            <person name="Zhang X."/>
            <person name="Yang H."/>
            <person name="Wang J."/>
            <person name="Sun R."/>
            <person name="Zhang B."/>
            <person name="Jiang S."/>
            <person name="Wang J."/>
            <person name="Du Y."/>
            <person name="Li S."/>
        </authorList>
    </citation>
    <scope>NUCLEOTIDE SEQUENCE [LARGE SCALE GENOMIC DNA]</scope>
    <source>
        <strain evidence="3">cv. 9930</strain>
    </source>
</reference>